<comment type="caution">
    <text evidence="1">The sequence shown here is derived from an EMBL/GenBank/DDBJ whole genome shotgun (WGS) entry which is preliminary data.</text>
</comment>
<reference evidence="1" key="1">
    <citation type="submission" date="2022-09" db="EMBL/GenBank/DDBJ databases">
        <title>Novosphingobium sp. Nov., a polycyclic aromatic hydrocarbon-degrading bacterium isolated form mangrove sediments in HongKong.</title>
        <authorList>
            <person name="Hu Z."/>
        </authorList>
    </citation>
    <scope>NUCLEOTIDE SEQUENCE</scope>
    <source>
        <strain evidence="1">HK4-1</strain>
    </source>
</reference>
<evidence type="ECO:0000313" key="2">
    <source>
        <dbReference type="Proteomes" id="UP001165583"/>
    </source>
</evidence>
<dbReference type="RefSeq" id="WP_260045746.1">
    <property type="nucleotide sequence ID" value="NZ_JANZXA010000005.1"/>
</dbReference>
<gene>
    <name evidence="1" type="ORF">NZK81_08750</name>
</gene>
<dbReference type="Pfam" id="PF12616">
    <property type="entry name" value="DUF3775"/>
    <property type="match status" value="1"/>
</dbReference>
<protein>
    <submittedName>
        <fullName evidence="1">DUF3775 domain-containing protein</fullName>
    </submittedName>
</protein>
<dbReference type="EMBL" id="JANZXA010000005">
    <property type="protein sequence ID" value="MCT2399638.1"/>
    <property type="molecule type" value="Genomic_DNA"/>
</dbReference>
<organism evidence="1 2">
    <name type="scientific">Novosphingobium mangrovi</name>
    <name type="common">ex Huang et al. 2023</name>
    <dbReference type="NCBI Taxonomy" id="2976432"/>
    <lineage>
        <taxon>Bacteria</taxon>
        <taxon>Pseudomonadati</taxon>
        <taxon>Pseudomonadota</taxon>
        <taxon>Alphaproteobacteria</taxon>
        <taxon>Sphingomonadales</taxon>
        <taxon>Sphingomonadaceae</taxon>
        <taxon>Novosphingobium</taxon>
    </lineage>
</organism>
<dbReference type="Proteomes" id="UP001165583">
    <property type="component" value="Unassembled WGS sequence"/>
</dbReference>
<proteinExistence type="predicted"/>
<sequence>MVCLKIPRDQLEIVLISAQALQAEMLQSMQRHEIVGKVKEASSASGVEQNDEIAMKFKSVLENLDDTAIAEVVAISVVGDGSCNVYEFDELVDNIRNESRQNKIKLVTNEPLIGNMIHDGMKMLGLSN</sequence>
<keyword evidence="2" id="KW-1185">Reference proteome</keyword>
<dbReference type="InterPro" id="IPR022254">
    <property type="entry name" value="DUF3775"/>
</dbReference>
<accession>A0ABT2I496</accession>
<evidence type="ECO:0000313" key="1">
    <source>
        <dbReference type="EMBL" id="MCT2399638.1"/>
    </source>
</evidence>
<name>A0ABT2I496_9SPHN</name>